<reference evidence="3" key="1">
    <citation type="submission" date="2016-10" db="EMBL/GenBank/DDBJ databases">
        <authorList>
            <person name="Varghese N."/>
            <person name="Submissions S."/>
        </authorList>
    </citation>
    <scope>NUCLEOTIDE SEQUENCE [LARGE SCALE GENOMIC DNA]</scope>
    <source>
        <strain evidence="3">CGMCC 1.10658</strain>
    </source>
</reference>
<gene>
    <name evidence="2" type="ORF">SAMN05216212_0640</name>
</gene>
<feature type="chain" id="PRO_5011741640" description="Spore coat protein U (SCPU) domain-containing protein" evidence="1">
    <location>
        <begin position="23"/>
        <end position="182"/>
    </location>
</feature>
<dbReference type="Proteomes" id="UP000199305">
    <property type="component" value="Unassembled WGS sequence"/>
</dbReference>
<dbReference type="STRING" id="658219.SAMN05216212_0640"/>
<dbReference type="EMBL" id="FNFH01000001">
    <property type="protein sequence ID" value="SDJ67223.1"/>
    <property type="molecule type" value="Genomic_DNA"/>
</dbReference>
<keyword evidence="1" id="KW-0732">Signal</keyword>
<evidence type="ECO:0000313" key="3">
    <source>
        <dbReference type="Proteomes" id="UP000199305"/>
    </source>
</evidence>
<proteinExistence type="predicted"/>
<name>A0A1G8VML1_9GAMM</name>
<feature type="signal peptide" evidence="1">
    <location>
        <begin position="1"/>
        <end position="22"/>
    </location>
</feature>
<keyword evidence="3" id="KW-1185">Reference proteome</keyword>
<dbReference type="OrthoDB" id="5739386at2"/>
<organism evidence="2 3">
    <name type="scientific">Microbulbifer yueqingensis</name>
    <dbReference type="NCBI Taxonomy" id="658219"/>
    <lineage>
        <taxon>Bacteria</taxon>
        <taxon>Pseudomonadati</taxon>
        <taxon>Pseudomonadota</taxon>
        <taxon>Gammaproteobacteria</taxon>
        <taxon>Cellvibrionales</taxon>
        <taxon>Microbulbiferaceae</taxon>
        <taxon>Microbulbifer</taxon>
    </lineage>
</organism>
<evidence type="ECO:0000256" key="1">
    <source>
        <dbReference type="SAM" id="SignalP"/>
    </source>
</evidence>
<accession>A0A1G8VML1</accession>
<dbReference type="RefSeq" id="WP_091507980.1">
    <property type="nucleotide sequence ID" value="NZ_FNFH01000001.1"/>
</dbReference>
<sequence>MKQRFQLLAAVALAAVAFNASAANQGTVGTTASSGDFLINLTISPAIVVGMLDDMDLSVDGATPGTPIVGRENICVGGIGATTYTVALDSANGSDGFTLLGNGGDTMPYKVNYANDTDIASTGDAATDNTAIAPAGGDYTLNETLACDTETSQVIVSVPHTSWEAATDSSYTDTLTVTVTAL</sequence>
<protein>
    <recommendedName>
        <fullName evidence="4">Spore coat protein U (SCPU) domain-containing protein</fullName>
    </recommendedName>
</protein>
<evidence type="ECO:0000313" key="2">
    <source>
        <dbReference type="EMBL" id="SDJ67223.1"/>
    </source>
</evidence>
<evidence type="ECO:0008006" key="4">
    <source>
        <dbReference type="Google" id="ProtNLM"/>
    </source>
</evidence>
<dbReference type="AlphaFoldDB" id="A0A1G8VML1"/>